<proteinExistence type="predicted"/>
<dbReference type="EMBL" id="LKCM01000193">
    <property type="protein sequence ID" value="KPQ42940.1"/>
    <property type="molecule type" value="Genomic_DNA"/>
</dbReference>
<comment type="caution">
    <text evidence="1">The sequence shown here is derived from an EMBL/GenBank/DDBJ whole genome shotgun (WGS) entry which is preliminary data.</text>
</comment>
<dbReference type="AlphaFoldDB" id="A0A0P8A449"/>
<evidence type="ECO:0000313" key="2">
    <source>
        <dbReference type="Proteomes" id="UP000050360"/>
    </source>
</evidence>
<protein>
    <submittedName>
        <fullName evidence="1">Uncharacterized protein</fullName>
    </submittedName>
</protein>
<accession>A0A0P8A449</accession>
<name>A0A0P8A449_9EURY</name>
<sequence>MVYIYIRRTFFYKLQKINMTIEENLKKIINDLNRGRMIV</sequence>
<gene>
    <name evidence="1" type="ORF">MPEBLZ_02506</name>
</gene>
<evidence type="ECO:0000313" key="1">
    <source>
        <dbReference type="EMBL" id="KPQ42940.1"/>
    </source>
</evidence>
<organism evidence="1 2">
    <name type="scientific">Candidatus Methanoperedens nitratireducens</name>
    <dbReference type="NCBI Taxonomy" id="1392998"/>
    <lineage>
        <taxon>Archaea</taxon>
        <taxon>Methanobacteriati</taxon>
        <taxon>Methanobacteriota</taxon>
        <taxon>Stenosarchaea group</taxon>
        <taxon>Methanomicrobia</taxon>
        <taxon>Methanosarcinales</taxon>
        <taxon>ANME-2 cluster</taxon>
        <taxon>Candidatus Methanoperedentaceae</taxon>
        <taxon>Candidatus Methanoperedens</taxon>
    </lineage>
</organism>
<dbReference type="Proteomes" id="UP000050360">
    <property type="component" value="Unassembled WGS sequence"/>
</dbReference>
<reference evidence="1 2" key="1">
    <citation type="submission" date="2015-09" db="EMBL/GenBank/DDBJ databases">
        <title>A metagenomics-based metabolic model of nitrate-dependent anaerobic oxidation of methane by Methanoperedens-like archaea.</title>
        <authorList>
            <person name="Arshad A."/>
            <person name="Speth D.R."/>
            <person name="De Graaf R.M."/>
            <person name="Op Den Camp H.J."/>
            <person name="Jetten M.S."/>
            <person name="Welte C.U."/>
        </authorList>
    </citation>
    <scope>NUCLEOTIDE SEQUENCE [LARGE SCALE GENOMIC DNA]</scope>
</reference>